<sequence length="134" mass="14131">MSPARKRKIRLVVALSAAVLLAGALVYTSLLSSNEAVTPSDLLTAKAGASYQLTGKVVDGSVRNTSSGVDFRVRDRAGTAAVPVSYSGAVPDPFREGREVIVTVRKEGATFVGERDSLVTKCPSKFTEDATQRS</sequence>
<gene>
    <name evidence="5" type="ORF">AVDCRST_MAG67-2256</name>
</gene>
<evidence type="ECO:0000256" key="4">
    <source>
        <dbReference type="ARBA" id="ARBA00023136"/>
    </source>
</evidence>
<evidence type="ECO:0000256" key="2">
    <source>
        <dbReference type="ARBA" id="ARBA00022617"/>
    </source>
</evidence>
<keyword evidence="2" id="KW-0479">Metal-binding</keyword>
<proteinExistence type="predicted"/>
<name>A0A6J4STC3_9ACTN</name>
<keyword evidence="2" id="KW-0349">Heme</keyword>
<dbReference type="InterPro" id="IPR036127">
    <property type="entry name" value="CcmE-like_sf"/>
</dbReference>
<dbReference type="InterPro" id="IPR004329">
    <property type="entry name" value="CcmE"/>
</dbReference>
<protein>
    <recommendedName>
        <fullName evidence="6">Cytochrome c-type biogenesis protein CcmE, heme chaperone</fullName>
    </recommendedName>
</protein>
<dbReference type="AlphaFoldDB" id="A0A6J4STC3"/>
<keyword evidence="3" id="KW-0201">Cytochrome c-type biogenesis</keyword>
<dbReference type="InterPro" id="IPR012340">
    <property type="entry name" value="NA-bd_OB-fold"/>
</dbReference>
<dbReference type="SUPFAM" id="SSF82093">
    <property type="entry name" value="Heme chaperone CcmE"/>
    <property type="match status" value="1"/>
</dbReference>
<dbReference type="GO" id="GO:0017003">
    <property type="term" value="P:protein-heme linkage"/>
    <property type="evidence" value="ECO:0007669"/>
    <property type="project" value="InterPro"/>
</dbReference>
<keyword evidence="4" id="KW-0472">Membrane</keyword>
<dbReference type="GO" id="GO:0020037">
    <property type="term" value="F:heme binding"/>
    <property type="evidence" value="ECO:0007669"/>
    <property type="project" value="InterPro"/>
</dbReference>
<dbReference type="Gene3D" id="2.40.50.140">
    <property type="entry name" value="Nucleic acid-binding proteins"/>
    <property type="match status" value="1"/>
</dbReference>
<evidence type="ECO:0008006" key="6">
    <source>
        <dbReference type="Google" id="ProtNLM"/>
    </source>
</evidence>
<evidence type="ECO:0000256" key="3">
    <source>
        <dbReference type="ARBA" id="ARBA00022748"/>
    </source>
</evidence>
<comment type="subcellular location">
    <subcellularLocation>
        <location evidence="1">Membrane</location>
    </subcellularLocation>
</comment>
<accession>A0A6J4STC3</accession>
<dbReference type="EMBL" id="CADCVQ010000090">
    <property type="protein sequence ID" value="CAA9504749.1"/>
    <property type="molecule type" value="Genomic_DNA"/>
</dbReference>
<evidence type="ECO:0000313" key="5">
    <source>
        <dbReference type="EMBL" id="CAA9504749.1"/>
    </source>
</evidence>
<dbReference type="Pfam" id="PF03100">
    <property type="entry name" value="CcmE"/>
    <property type="match status" value="1"/>
</dbReference>
<evidence type="ECO:0000256" key="1">
    <source>
        <dbReference type="ARBA" id="ARBA00004370"/>
    </source>
</evidence>
<reference evidence="5" key="1">
    <citation type="submission" date="2020-02" db="EMBL/GenBank/DDBJ databases">
        <authorList>
            <person name="Meier V. D."/>
        </authorList>
    </citation>
    <scope>NUCLEOTIDE SEQUENCE</scope>
    <source>
        <strain evidence="5">AVDCRST_MAG67</strain>
    </source>
</reference>
<dbReference type="GO" id="GO:0017004">
    <property type="term" value="P:cytochrome complex assembly"/>
    <property type="evidence" value="ECO:0007669"/>
    <property type="project" value="UniProtKB-KW"/>
</dbReference>
<organism evidence="5">
    <name type="scientific">uncultured Solirubrobacteraceae bacterium</name>
    <dbReference type="NCBI Taxonomy" id="1162706"/>
    <lineage>
        <taxon>Bacteria</taxon>
        <taxon>Bacillati</taxon>
        <taxon>Actinomycetota</taxon>
        <taxon>Thermoleophilia</taxon>
        <taxon>Solirubrobacterales</taxon>
        <taxon>Solirubrobacteraceae</taxon>
        <taxon>environmental samples</taxon>
    </lineage>
</organism>
<keyword evidence="2" id="KW-0408">Iron</keyword>
<dbReference type="GO" id="GO:0005886">
    <property type="term" value="C:plasma membrane"/>
    <property type="evidence" value="ECO:0007669"/>
    <property type="project" value="InterPro"/>
</dbReference>